<protein>
    <recommendedName>
        <fullName evidence="1">Immunity protein 35 domain-containing protein</fullName>
    </recommendedName>
</protein>
<keyword evidence="3" id="KW-1185">Reference proteome</keyword>
<gene>
    <name evidence="2" type="ORF">J4G78_15310</name>
</gene>
<name>A0ABX7T1V8_9SPHN</name>
<evidence type="ECO:0000259" key="1">
    <source>
        <dbReference type="Pfam" id="PF15567"/>
    </source>
</evidence>
<dbReference type="Proteomes" id="UP000663923">
    <property type="component" value="Chromosome"/>
</dbReference>
<proteinExistence type="predicted"/>
<evidence type="ECO:0000313" key="3">
    <source>
        <dbReference type="Proteomes" id="UP000663923"/>
    </source>
</evidence>
<feature type="domain" description="Immunity protein 35" evidence="1">
    <location>
        <begin position="6"/>
        <end position="86"/>
    </location>
</feature>
<organism evidence="2 3">
    <name type="scientific">Parasphingorhabdus cellanae</name>
    <dbReference type="NCBI Taxonomy" id="2806553"/>
    <lineage>
        <taxon>Bacteria</taxon>
        <taxon>Pseudomonadati</taxon>
        <taxon>Pseudomonadota</taxon>
        <taxon>Alphaproteobacteria</taxon>
        <taxon>Sphingomonadales</taxon>
        <taxon>Sphingomonadaceae</taxon>
        <taxon>Parasphingorhabdus</taxon>
    </lineage>
</organism>
<dbReference type="InterPro" id="IPR029082">
    <property type="entry name" value="Imm35"/>
</dbReference>
<accession>A0ABX7T1V8</accession>
<reference evidence="2 3" key="1">
    <citation type="submission" date="2021-03" db="EMBL/GenBank/DDBJ databases">
        <title>Complete genome of Parasphingorhabdus_sp.JHSY0214.</title>
        <authorList>
            <person name="Yoo J.H."/>
            <person name="Bae J.W."/>
        </authorList>
    </citation>
    <scope>NUCLEOTIDE SEQUENCE [LARGE SCALE GENOMIC DNA]</scope>
    <source>
        <strain evidence="2 3">JHSY0214</strain>
    </source>
</reference>
<dbReference type="Pfam" id="PF15567">
    <property type="entry name" value="Imm35"/>
    <property type="match status" value="1"/>
</dbReference>
<dbReference type="EMBL" id="CP071794">
    <property type="protein sequence ID" value="QTD55551.1"/>
    <property type="molecule type" value="Genomic_DNA"/>
</dbReference>
<dbReference type="RefSeq" id="WP_207987387.1">
    <property type="nucleotide sequence ID" value="NZ_CP071794.1"/>
</dbReference>
<sequence>MIDKTEAQRIADQHLAELSESAKTELVFTDVQEQDWGWLYFYQSASFAETGAIGDMLAGNAPFIVARETGMVTTLGTAKPVEDYVADYVSAHS</sequence>
<evidence type="ECO:0000313" key="2">
    <source>
        <dbReference type="EMBL" id="QTD55551.1"/>
    </source>
</evidence>